<comment type="subcellular location">
    <subcellularLocation>
        <location evidence="1">Cytoplasm</location>
        <location evidence="1">Cytoskeleton</location>
    </subcellularLocation>
</comment>
<comment type="similarity">
    <text evidence="2">Belongs to the dynactin subunits 5/6 family. Dynactin subunit 6 subfamily.</text>
</comment>
<dbReference type="GO" id="GO:0070840">
    <property type="term" value="F:dynein complex binding"/>
    <property type="evidence" value="ECO:0007669"/>
    <property type="project" value="TreeGrafter"/>
</dbReference>
<evidence type="ECO:0000256" key="4">
    <source>
        <dbReference type="ARBA" id="ARBA00022490"/>
    </source>
</evidence>
<dbReference type="InterPro" id="IPR001451">
    <property type="entry name" value="Hexapep"/>
</dbReference>
<evidence type="ECO:0000256" key="6">
    <source>
        <dbReference type="ARBA" id="ARBA00034687"/>
    </source>
</evidence>
<evidence type="ECO:0000256" key="5">
    <source>
        <dbReference type="ARBA" id="ARBA00023212"/>
    </source>
</evidence>
<evidence type="ECO:0000256" key="2">
    <source>
        <dbReference type="ARBA" id="ARBA00007719"/>
    </source>
</evidence>
<keyword evidence="4" id="KW-0963">Cytoplasm</keyword>
<comment type="function">
    <text evidence="6">Part of the dynactin complex that activates the molecular motor dynein for ultra-processive transport along microtubules.</text>
</comment>
<dbReference type="InterPro" id="IPR027777">
    <property type="entry name" value="DCTN6"/>
</dbReference>
<dbReference type="GO" id="GO:0007052">
    <property type="term" value="P:mitotic spindle organization"/>
    <property type="evidence" value="ECO:0007669"/>
    <property type="project" value="TreeGrafter"/>
</dbReference>
<sequence length="196" mass="20743">MASNKRQSILPRVQAGPKAPVNFSSSITIADTAILTGNHTINISSDSVIHPRSKLDSSGGRVTIGRRCIVHERTHVGAPGPAPPSSSASFGVLLEDYVTVEVAAVIESGETTIAEGCLIGIGARIGKGAQLGKHCTITAKSVVSPGERVPDYTVVYSNGVRRLDKRGVNDLKNKAQARQIEVLRRLIPSNPAKFKD</sequence>
<dbReference type="InterPro" id="IPR011004">
    <property type="entry name" value="Trimer_LpxA-like_sf"/>
</dbReference>
<protein>
    <recommendedName>
        <fullName evidence="3">Dynactin subunit 6</fullName>
    </recommendedName>
</protein>
<dbReference type="Proteomes" id="UP000829685">
    <property type="component" value="Unassembled WGS sequence"/>
</dbReference>
<dbReference type="EMBL" id="JAFIMR010000002">
    <property type="protein sequence ID" value="KAI1880639.1"/>
    <property type="molecule type" value="Genomic_DNA"/>
</dbReference>
<evidence type="ECO:0000313" key="7">
    <source>
        <dbReference type="EMBL" id="KAI1880639.1"/>
    </source>
</evidence>
<name>A0A9P9WX51_9PEZI</name>
<evidence type="ECO:0000256" key="1">
    <source>
        <dbReference type="ARBA" id="ARBA00004245"/>
    </source>
</evidence>
<comment type="caution">
    <text evidence="7">The sequence shown here is derived from an EMBL/GenBank/DDBJ whole genome shotgun (WGS) entry which is preliminary data.</text>
</comment>
<dbReference type="Pfam" id="PF00132">
    <property type="entry name" value="Hexapep"/>
    <property type="match status" value="1"/>
</dbReference>
<dbReference type="PANTHER" id="PTHR13072:SF0">
    <property type="entry name" value="DYNACTIN SUBUNIT 6"/>
    <property type="match status" value="1"/>
</dbReference>
<gene>
    <name evidence="7" type="ORF">JX265_000879</name>
</gene>
<dbReference type="GO" id="GO:0005869">
    <property type="term" value="C:dynactin complex"/>
    <property type="evidence" value="ECO:0007669"/>
    <property type="project" value="InterPro"/>
</dbReference>
<keyword evidence="8" id="KW-1185">Reference proteome</keyword>
<organism evidence="7 8">
    <name type="scientific">Neoarthrinium moseri</name>
    <dbReference type="NCBI Taxonomy" id="1658444"/>
    <lineage>
        <taxon>Eukaryota</taxon>
        <taxon>Fungi</taxon>
        <taxon>Dikarya</taxon>
        <taxon>Ascomycota</taxon>
        <taxon>Pezizomycotina</taxon>
        <taxon>Sordariomycetes</taxon>
        <taxon>Xylariomycetidae</taxon>
        <taxon>Amphisphaeriales</taxon>
        <taxon>Apiosporaceae</taxon>
        <taxon>Neoarthrinium</taxon>
    </lineage>
</organism>
<proteinExistence type="inferred from homology"/>
<dbReference type="Gene3D" id="2.160.10.10">
    <property type="entry name" value="Hexapeptide repeat proteins"/>
    <property type="match status" value="1"/>
</dbReference>
<accession>A0A9P9WX51</accession>
<dbReference type="SUPFAM" id="SSF51161">
    <property type="entry name" value="Trimeric LpxA-like enzymes"/>
    <property type="match status" value="1"/>
</dbReference>
<evidence type="ECO:0000313" key="8">
    <source>
        <dbReference type="Proteomes" id="UP000829685"/>
    </source>
</evidence>
<evidence type="ECO:0000256" key="3">
    <source>
        <dbReference type="ARBA" id="ARBA00016573"/>
    </source>
</evidence>
<reference evidence="7" key="1">
    <citation type="submission" date="2021-03" db="EMBL/GenBank/DDBJ databases">
        <title>Revisited historic fungal species revealed as producer of novel bioactive compounds through whole genome sequencing and comparative genomics.</title>
        <authorList>
            <person name="Vignolle G.A."/>
            <person name="Hochenegger N."/>
            <person name="Mach R.L."/>
            <person name="Mach-Aigner A.R."/>
            <person name="Javad Rahimi M."/>
            <person name="Salim K.A."/>
            <person name="Chan C.M."/>
            <person name="Lim L.B.L."/>
            <person name="Cai F."/>
            <person name="Druzhinina I.S."/>
            <person name="U'Ren J.M."/>
            <person name="Derntl C."/>
        </authorList>
    </citation>
    <scope>NUCLEOTIDE SEQUENCE</scope>
    <source>
        <strain evidence="7">TUCIM 5799</strain>
    </source>
</reference>
<dbReference type="PANTHER" id="PTHR13072">
    <property type="entry name" value="DYNACTIN 6"/>
    <property type="match status" value="1"/>
</dbReference>
<keyword evidence="5" id="KW-0206">Cytoskeleton</keyword>
<dbReference type="AlphaFoldDB" id="A0A9P9WX51"/>